<accession>I0YZH5</accession>
<dbReference type="eggNOG" id="ENOG502RH8G">
    <property type="taxonomic scope" value="Eukaryota"/>
</dbReference>
<comment type="subcellular location">
    <subcellularLocation>
        <location evidence="1">Membrane</location>
        <topology evidence="1">Single-pass membrane protein</topology>
    </subcellularLocation>
</comment>
<dbReference type="GeneID" id="17041786"/>
<evidence type="ECO:0000256" key="5">
    <source>
        <dbReference type="ARBA" id="ARBA00022692"/>
    </source>
</evidence>
<keyword evidence="7" id="KW-1133">Transmembrane helix</keyword>
<protein>
    <submittedName>
        <fullName evidence="13">Chloroplast ATP synthase subunit II</fullName>
    </submittedName>
</protein>
<comment type="caution">
    <text evidence="13">The sequence shown here is derived from an EMBL/GenBank/DDBJ whole genome shotgun (WGS) entry which is preliminary data.</text>
</comment>
<dbReference type="PANTHER" id="PTHR33445:SF2">
    <property type="entry name" value="ATP SYNTHASE SUBUNIT B', CHLOROPLASTIC"/>
    <property type="match status" value="1"/>
</dbReference>
<evidence type="ECO:0000256" key="3">
    <source>
        <dbReference type="ARBA" id="ARBA00022448"/>
    </source>
</evidence>
<keyword evidence="6 11" id="KW-0375">Hydrogen ion transport</keyword>
<keyword evidence="12" id="KW-0175">Coiled coil</keyword>
<proteinExistence type="inferred from homology"/>
<sequence length="212" mass="22797">MIAHPACRPLAGTARSSQAAQGRAIQLVVRAAAPKAEGVPQLPAFVRPAALAAITNALMALPAHAVAGKIFDFNLTLPIMVGQFLLLMVFLDKTWFTPVGKVLDERDGYIREQLKKFKGNDDEILSKQQAAEKVLQEARAAAQKQIQEAKAEATAKSEKRLGEVKAKIDKELASALAVLDKEKKAALSDLDSQVDRLAADVLARVLPEGVKL</sequence>
<evidence type="ECO:0000256" key="12">
    <source>
        <dbReference type="SAM" id="Coils"/>
    </source>
</evidence>
<comment type="function">
    <text evidence="10">F(1)F(0) ATP synthase produces ATP from ADP in the presence of a proton or sodium gradient. F-type ATPases consist of two structural domains, F(1) containing the extramembraneous catalytic core and F(0) containing the membrane proton channel, linked together by a central stalk and a peripheral stalk. During catalysis, ATP synthesis in the catalytic domain of F(1) is coupled via a rotary mechanism of the central stalk subunits to proton translocation.</text>
</comment>
<dbReference type="AlphaFoldDB" id="I0YZH5"/>
<keyword evidence="4 11" id="KW-0138">CF(0)</keyword>
<dbReference type="RefSeq" id="XP_005648338.1">
    <property type="nucleotide sequence ID" value="XM_005648281.1"/>
</dbReference>
<dbReference type="InterPro" id="IPR050059">
    <property type="entry name" value="ATP_synthase_B_chain"/>
</dbReference>
<dbReference type="Pfam" id="PF00430">
    <property type="entry name" value="ATP-synt_B"/>
    <property type="match status" value="1"/>
</dbReference>
<evidence type="ECO:0000256" key="9">
    <source>
        <dbReference type="ARBA" id="ARBA00023136"/>
    </source>
</evidence>
<keyword evidence="3 11" id="KW-0813">Transport</keyword>
<gene>
    <name evidence="13" type="ORF">COCSUDRAFT_15356</name>
</gene>
<organism evidence="13 14">
    <name type="scientific">Coccomyxa subellipsoidea (strain C-169)</name>
    <name type="common">Green microalga</name>
    <dbReference type="NCBI Taxonomy" id="574566"/>
    <lineage>
        <taxon>Eukaryota</taxon>
        <taxon>Viridiplantae</taxon>
        <taxon>Chlorophyta</taxon>
        <taxon>core chlorophytes</taxon>
        <taxon>Trebouxiophyceae</taxon>
        <taxon>Trebouxiophyceae incertae sedis</taxon>
        <taxon>Coccomyxaceae</taxon>
        <taxon>Coccomyxa</taxon>
        <taxon>Coccomyxa subellipsoidea</taxon>
    </lineage>
</organism>
<comment type="similarity">
    <text evidence="2 11">Belongs to the ATPase B chain family.</text>
</comment>
<evidence type="ECO:0000313" key="13">
    <source>
        <dbReference type="EMBL" id="EIE23794.1"/>
    </source>
</evidence>
<dbReference type="KEGG" id="csl:COCSUDRAFT_15356"/>
<evidence type="ECO:0000256" key="7">
    <source>
        <dbReference type="ARBA" id="ARBA00022989"/>
    </source>
</evidence>
<dbReference type="CDD" id="cd06503">
    <property type="entry name" value="ATP-synt_Fo_b"/>
    <property type="match status" value="1"/>
</dbReference>
<dbReference type="EMBL" id="AGSI01000007">
    <property type="protein sequence ID" value="EIE23794.1"/>
    <property type="molecule type" value="Genomic_DNA"/>
</dbReference>
<evidence type="ECO:0000256" key="11">
    <source>
        <dbReference type="RuleBase" id="RU003848"/>
    </source>
</evidence>
<dbReference type="OrthoDB" id="3819at2759"/>
<name>I0YZH5_COCSC</name>
<evidence type="ECO:0000256" key="8">
    <source>
        <dbReference type="ARBA" id="ARBA00023065"/>
    </source>
</evidence>
<dbReference type="HAMAP" id="MF_01398">
    <property type="entry name" value="ATP_synth_b_bprime"/>
    <property type="match status" value="1"/>
</dbReference>
<evidence type="ECO:0000256" key="10">
    <source>
        <dbReference type="ARBA" id="ARBA00025198"/>
    </source>
</evidence>
<dbReference type="GO" id="GO:0045259">
    <property type="term" value="C:proton-transporting ATP synthase complex"/>
    <property type="evidence" value="ECO:0007669"/>
    <property type="project" value="UniProtKB-KW"/>
</dbReference>
<evidence type="ECO:0000256" key="6">
    <source>
        <dbReference type="ARBA" id="ARBA00022781"/>
    </source>
</evidence>
<evidence type="ECO:0000313" key="14">
    <source>
        <dbReference type="Proteomes" id="UP000007264"/>
    </source>
</evidence>
<evidence type="ECO:0000256" key="4">
    <source>
        <dbReference type="ARBA" id="ARBA00022547"/>
    </source>
</evidence>
<dbReference type="GO" id="GO:0015986">
    <property type="term" value="P:proton motive force-driven ATP synthesis"/>
    <property type="evidence" value="ECO:0007669"/>
    <property type="project" value="InterPro"/>
</dbReference>
<reference evidence="13 14" key="1">
    <citation type="journal article" date="2012" name="Genome Biol.">
        <title>The genome of the polar eukaryotic microalga coccomyxa subellipsoidea reveals traits of cold adaptation.</title>
        <authorList>
            <person name="Blanc G."/>
            <person name="Agarkova I."/>
            <person name="Grimwood J."/>
            <person name="Kuo A."/>
            <person name="Brueggeman A."/>
            <person name="Dunigan D."/>
            <person name="Gurnon J."/>
            <person name="Ladunga I."/>
            <person name="Lindquist E."/>
            <person name="Lucas S."/>
            <person name="Pangilinan J."/>
            <person name="Proschold T."/>
            <person name="Salamov A."/>
            <person name="Schmutz J."/>
            <person name="Weeks D."/>
            <person name="Yamada T."/>
            <person name="Claverie J.M."/>
            <person name="Grigoriev I."/>
            <person name="Van Etten J."/>
            <person name="Lomsadze A."/>
            <person name="Borodovsky M."/>
        </authorList>
    </citation>
    <scope>NUCLEOTIDE SEQUENCE [LARGE SCALE GENOMIC DNA]</scope>
    <source>
        <strain evidence="13 14">C-169</strain>
    </source>
</reference>
<dbReference type="STRING" id="574566.I0YZH5"/>
<keyword evidence="8 11" id="KW-0406">Ion transport</keyword>
<dbReference type="Proteomes" id="UP000007264">
    <property type="component" value="Unassembled WGS sequence"/>
</dbReference>
<dbReference type="InterPro" id="IPR002146">
    <property type="entry name" value="ATP_synth_b/b'su_bac/chlpt"/>
</dbReference>
<feature type="coiled-coil region" evidence="12">
    <location>
        <begin position="128"/>
        <end position="159"/>
    </location>
</feature>
<keyword evidence="5 11" id="KW-0812">Transmembrane</keyword>
<evidence type="ECO:0000256" key="1">
    <source>
        <dbReference type="ARBA" id="ARBA00004167"/>
    </source>
</evidence>
<evidence type="ECO:0000256" key="2">
    <source>
        <dbReference type="ARBA" id="ARBA00005513"/>
    </source>
</evidence>
<keyword evidence="9" id="KW-0472">Membrane</keyword>
<keyword evidence="14" id="KW-1185">Reference proteome</keyword>
<dbReference type="GO" id="GO:0046961">
    <property type="term" value="F:proton-transporting ATPase activity, rotational mechanism"/>
    <property type="evidence" value="ECO:0007669"/>
    <property type="project" value="TreeGrafter"/>
</dbReference>
<dbReference type="PANTHER" id="PTHR33445">
    <property type="entry name" value="ATP SYNTHASE SUBUNIT B', CHLOROPLASTIC"/>
    <property type="match status" value="1"/>
</dbReference>